<protein>
    <submittedName>
        <fullName evidence="2">Uncharacterized protein</fullName>
    </submittedName>
</protein>
<evidence type="ECO:0000313" key="3">
    <source>
        <dbReference type="Proteomes" id="UP000392064"/>
    </source>
</evidence>
<accession>A0A5Q2MR56</accession>
<dbReference type="Proteomes" id="UP000392064">
    <property type="component" value="Chromosome"/>
</dbReference>
<dbReference type="KEGG" id="aef:GEV26_17185"/>
<proteinExistence type="predicted"/>
<reference evidence="2 3" key="1">
    <citation type="submission" date="2019-11" db="EMBL/GenBank/DDBJ databases">
        <authorList>
            <person name="Li J."/>
        </authorList>
    </citation>
    <scope>NUCLEOTIDE SEQUENCE [LARGE SCALE GENOMIC DNA]</scope>
    <source>
        <strain evidence="2 3">MF47</strain>
    </source>
</reference>
<dbReference type="RefSeq" id="WP_153654774.1">
    <property type="nucleotide sequence ID" value="NZ_CP045737.1"/>
</dbReference>
<feature type="signal peptide" evidence="1">
    <location>
        <begin position="1"/>
        <end position="23"/>
    </location>
</feature>
<evidence type="ECO:0000256" key="1">
    <source>
        <dbReference type="SAM" id="SignalP"/>
    </source>
</evidence>
<gene>
    <name evidence="2" type="ORF">GEV26_17185</name>
</gene>
<keyword evidence="3" id="KW-1185">Reference proteome</keyword>
<name>A0A5Q2MR56_9ACTN</name>
<sequence length="294" mass="32026">MRRIGVLLLGSVLTFGLLTPADAARTFSISLSPAPKGATDAKKSYNDTALDVSEATQDGRERTTIRGRVKRGKKAASGRVKVYATNTSRPGSRRTLLGSPRLNRNGWFSQRFRPGHDRAGVYRIEVVKGGSRGYATTTRAVTVRVFQFVEALNGYDAEQPGVTPAWNAPPAYGTIHHQSYVVEGGSTAEFDFTGHSCLQLNFRMARSADATVDGRFTVTLDGRTIVPWTTLAGRQYLPSKTVQKRMTAGGRLRFTVAPHDDGDATTADDNRRVTMVLGRPMVSCTYPDPVVATR</sequence>
<feature type="chain" id="PRO_5024296214" evidence="1">
    <location>
        <begin position="24"/>
        <end position="294"/>
    </location>
</feature>
<dbReference type="AlphaFoldDB" id="A0A5Q2MR56"/>
<dbReference type="EMBL" id="CP045737">
    <property type="protein sequence ID" value="QGG42970.1"/>
    <property type="molecule type" value="Genomic_DNA"/>
</dbReference>
<keyword evidence="1" id="KW-0732">Signal</keyword>
<evidence type="ECO:0000313" key="2">
    <source>
        <dbReference type="EMBL" id="QGG42970.1"/>
    </source>
</evidence>
<organism evidence="2 3">
    <name type="scientific">Aeromicrobium yanjiei</name>
    <dbReference type="NCBI Taxonomy" id="2662028"/>
    <lineage>
        <taxon>Bacteria</taxon>
        <taxon>Bacillati</taxon>
        <taxon>Actinomycetota</taxon>
        <taxon>Actinomycetes</taxon>
        <taxon>Propionibacteriales</taxon>
        <taxon>Nocardioidaceae</taxon>
        <taxon>Aeromicrobium</taxon>
    </lineage>
</organism>